<dbReference type="EMBL" id="RHLQ01000060">
    <property type="protein sequence ID" value="RNC97214.1"/>
    <property type="molecule type" value="Genomic_DNA"/>
</dbReference>
<comment type="caution">
    <text evidence="1">The sequence shown here is derived from an EMBL/GenBank/DDBJ whole genome shotgun (WGS) entry which is preliminary data.</text>
</comment>
<reference evidence="1 2" key="1">
    <citation type="journal article" date="2014" name="Int. J. Syst. Evol. Microbiol.">
        <title>Lysinibacillus halotolerans sp. nov., isolated from saline-alkaline soil.</title>
        <authorList>
            <person name="Kong D."/>
            <person name="Wang Y."/>
            <person name="Zhao B."/>
            <person name="Li Y."/>
            <person name="Song J."/>
            <person name="Zhai Y."/>
            <person name="Zhang C."/>
            <person name="Wang H."/>
            <person name="Chen X."/>
            <person name="Zhao B."/>
            <person name="Ruan Z."/>
        </authorList>
    </citation>
    <scope>NUCLEOTIDE SEQUENCE [LARGE SCALE GENOMIC DNA]</scope>
    <source>
        <strain evidence="1 2">MCCC 1A12703</strain>
    </source>
</reference>
<dbReference type="Proteomes" id="UP000279909">
    <property type="component" value="Unassembled WGS sequence"/>
</dbReference>
<proteinExistence type="predicted"/>
<keyword evidence="2" id="KW-1185">Reference proteome</keyword>
<dbReference type="RefSeq" id="WP_122973439.1">
    <property type="nucleotide sequence ID" value="NZ_RHLQ01000060.1"/>
</dbReference>
<name>A0A3M8H4S2_9BACI</name>
<dbReference type="AlphaFoldDB" id="A0A3M8H4S2"/>
<dbReference type="Pfam" id="PF13170">
    <property type="entry name" value="DUF4003"/>
    <property type="match status" value="1"/>
</dbReference>
<protein>
    <submittedName>
        <fullName evidence="1">DUF4003 family protein</fullName>
    </submittedName>
</protein>
<accession>A0A3M8H4S2</accession>
<evidence type="ECO:0000313" key="1">
    <source>
        <dbReference type="EMBL" id="RNC97214.1"/>
    </source>
</evidence>
<sequence length="322" mass="37154">MSDEQFIKAFIDNYHRVFNYTGGQDPQLTMFLASTYTFSKKEFSGVILQKIIDEIEEKTKSSSVRLDLKMKYKLAIQFSQQNNMDETIQSFIKKNQLLKEAKFKNTHHRALGALFLQEDDREHAIRAKQLFDELNRQQRILTSNEDVPFVVYLSSDMNEQPKAQADTIVKYYNELRENHFTMGNPLQGLAQILTVYSSDYNEVLLQYVVQLREELLKRDIKVKRIHYPYLGVLALAATNESKVDAIVSLHHQFIEIKELKSNKSYALIIAIKKVIQDVLEIQELIEMTPLSDLTGLLDIADILVDLVGFLPPGLSDVVDFLN</sequence>
<dbReference type="InterPro" id="IPR025062">
    <property type="entry name" value="DUF4003"/>
</dbReference>
<dbReference type="OrthoDB" id="1778393at2"/>
<gene>
    <name evidence="1" type="ORF">EC501_16485</name>
</gene>
<evidence type="ECO:0000313" key="2">
    <source>
        <dbReference type="Proteomes" id="UP000279909"/>
    </source>
</evidence>
<organism evidence="1 2">
    <name type="scientific">Lysinibacillus halotolerans</name>
    <dbReference type="NCBI Taxonomy" id="1368476"/>
    <lineage>
        <taxon>Bacteria</taxon>
        <taxon>Bacillati</taxon>
        <taxon>Bacillota</taxon>
        <taxon>Bacilli</taxon>
        <taxon>Bacillales</taxon>
        <taxon>Bacillaceae</taxon>
        <taxon>Lysinibacillus</taxon>
    </lineage>
</organism>